<protein>
    <submittedName>
        <fullName evidence="1">Ferric iron reductase FhuF-like transporter</fullName>
    </submittedName>
</protein>
<sequence length="267" mass="28248">MFAPTATEPLDAAARRLERLHPSFGFVTAAEGDGWTPLARAAADPEVAGWLDRLDAEAGGHRNVAASYLVLRLTGCVATPLLAAYLVEGRSLPLDPSTTHVHVDGARFDRLALTGGSIDDDAGAAAVAQRLHAVLAPVIDTVAGLAPYGVRTMWNSVADRLGGPAVLAANAAGLDSDETWRRARAVVDELVRLGAPVRRRPRLLHVPWSGGVAAGSVKGTCCLKYVVDELRPRDAQHDPASFCGGCPYVDDDARIAKRRAALERRPS</sequence>
<reference evidence="2" key="1">
    <citation type="submission" date="2016-10" db="EMBL/GenBank/DDBJ databases">
        <authorList>
            <person name="Varghese N."/>
            <person name="Submissions S."/>
        </authorList>
    </citation>
    <scope>NUCLEOTIDE SEQUENCE [LARGE SCALE GENOMIC DNA]</scope>
    <source>
        <strain evidence="2">DSM 45079</strain>
    </source>
</reference>
<dbReference type="AlphaFoldDB" id="A0A1H2KN70"/>
<dbReference type="STRING" id="419479.SAMN04488563_4012"/>
<keyword evidence="2" id="KW-1185">Reference proteome</keyword>
<accession>A0A1H2KN70</accession>
<organism evidence="1 2">
    <name type="scientific">Jiangella alkaliphila</name>
    <dbReference type="NCBI Taxonomy" id="419479"/>
    <lineage>
        <taxon>Bacteria</taxon>
        <taxon>Bacillati</taxon>
        <taxon>Actinomycetota</taxon>
        <taxon>Actinomycetes</taxon>
        <taxon>Jiangellales</taxon>
        <taxon>Jiangellaceae</taxon>
        <taxon>Jiangella</taxon>
    </lineage>
</organism>
<gene>
    <name evidence="1" type="ORF">SAMN04488563_4012</name>
</gene>
<dbReference type="RefSeq" id="WP_046769445.1">
    <property type="nucleotide sequence ID" value="NZ_KQ061233.1"/>
</dbReference>
<evidence type="ECO:0000313" key="2">
    <source>
        <dbReference type="Proteomes" id="UP000182977"/>
    </source>
</evidence>
<proteinExistence type="predicted"/>
<name>A0A1H2KN70_9ACTN</name>
<dbReference type="EMBL" id="LT629791">
    <property type="protein sequence ID" value="SDU69831.1"/>
    <property type="molecule type" value="Genomic_DNA"/>
</dbReference>
<evidence type="ECO:0000313" key="1">
    <source>
        <dbReference type="EMBL" id="SDU69831.1"/>
    </source>
</evidence>
<dbReference type="OrthoDB" id="5179377at2"/>
<dbReference type="Proteomes" id="UP000182977">
    <property type="component" value="Chromosome I"/>
</dbReference>